<evidence type="ECO:0000313" key="4">
    <source>
        <dbReference type="EMBL" id="NGN43086.1"/>
    </source>
</evidence>
<evidence type="ECO:0000256" key="1">
    <source>
        <dbReference type="ARBA" id="ARBA00010692"/>
    </source>
</evidence>
<feature type="transmembrane region" description="Helical" evidence="3">
    <location>
        <begin position="128"/>
        <end position="150"/>
    </location>
</feature>
<name>A0A7C9VBC5_9HYPH</name>
<dbReference type="GO" id="GO:0005886">
    <property type="term" value="C:plasma membrane"/>
    <property type="evidence" value="ECO:0007669"/>
    <property type="project" value="UniProtKB-SubCell"/>
</dbReference>
<dbReference type="PANTHER" id="PTHR34295">
    <property type="entry name" value="BIOTIN TRANSPORTER BIOY"/>
    <property type="match status" value="1"/>
</dbReference>
<comment type="similarity">
    <text evidence="1 2">Belongs to the BioY family.</text>
</comment>
<dbReference type="Pfam" id="PF02632">
    <property type="entry name" value="BioY"/>
    <property type="match status" value="1"/>
</dbReference>
<dbReference type="AlphaFoldDB" id="A0A7C9VBC5"/>
<reference evidence="4 5" key="1">
    <citation type="submission" date="2020-02" db="EMBL/GenBank/DDBJ databases">
        <title>Genome sequence of the type strain CGMCC 1.15528 of Mesorhizobium zhangyense.</title>
        <authorList>
            <person name="Gao J."/>
            <person name="Sun J."/>
        </authorList>
    </citation>
    <scope>NUCLEOTIDE SEQUENCE [LARGE SCALE GENOMIC DNA]</scope>
    <source>
        <strain evidence="4 5">CGMCC 1.15528</strain>
    </source>
</reference>
<dbReference type="EMBL" id="JAAKZG010000007">
    <property type="protein sequence ID" value="NGN43086.1"/>
    <property type="molecule type" value="Genomic_DNA"/>
</dbReference>
<dbReference type="PANTHER" id="PTHR34295:SF1">
    <property type="entry name" value="BIOTIN TRANSPORTER BIOY"/>
    <property type="match status" value="1"/>
</dbReference>
<dbReference type="RefSeq" id="WP_165119441.1">
    <property type="nucleotide sequence ID" value="NZ_JAAKZG010000007.1"/>
</dbReference>
<keyword evidence="3" id="KW-0812">Transmembrane</keyword>
<gene>
    <name evidence="4" type="ORF">G6N74_18605</name>
</gene>
<keyword evidence="5" id="KW-1185">Reference proteome</keyword>
<evidence type="ECO:0000256" key="2">
    <source>
        <dbReference type="PIRNR" id="PIRNR016661"/>
    </source>
</evidence>
<sequence length="193" mass="20074">MTLYTAITAKSGARLTATNVLVVVAGSLLLALSAKIQVPFYPIPMSMQTFVVIGLGLALGSSLGWCTVLLYLAEGAAGLPVFAGTPEKGLGLAYMTGPTGGFLIGFLLAAALAGWLAERGWDRNPLTAMAAALLAAAVIYVPGLIWLGSVIGFDRPVMQFGLIPFIPGDIAKALLAALVFPVAWKWLDARGNR</sequence>
<keyword evidence="2 3" id="KW-0472">Membrane</keyword>
<feature type="transmembrane region" description="Helical" evidence="3">
    <location>
        <begin position="170"/>
        <end position="187"/>
    </location>
</feature>
<keyword evidence="2" id="KW-0813">Transport</keyword>
<dbReference type="GO" id="GO:0015225">
    <property type="term" value="F:biotin transmembrane transporter activity"/>
    <property type="evidence" value="ECO:0007669"/>
    <property type="project" value="UniProtKB-UniRule"/>
</dbReference>
<dbReference type="Gene3D" id="1.10.1760.20">
    <property type="match status" value="1"/>
</dbReference>
<accession>A0A7C9VBC5</accession>
<feature type="transmembrane region" description="Helical" evidence="3">
    <location>
        <begin position="50"/>
        <end position="72"/>
    </location>
</feature>
<keyword evidence="3" id="KW-1133">Transmembrane helix</keyword>
<dbReference type="PIRSF" id="PIRSF016661">
    <property type="entry name" value="BioY"/>
    <property type="match status" value="1"/>
</dbReference>
<proteinExistence type="inferred from homology"/>
<comment type="caution">
    <text evidence="4">The sequence shown here is derived from an EMBL/GenBank/DDBJ whole genome shotgun (WGS) entry which is preliminary data.</text>
</comment>
<dbReference type="InterPro" id="IPR003784">
    <property type="entry name" value="BioY"/>
</dbReference>
<keyword evidence="2" id="KW-1003">Cell membrane</keyword>
<comment type="subcellular location">
    <subcellularLocation>
        <location evidence="2">Cell membrane</location>
        <topology evidence="2">Multi-pass membrane protein</topology>
    </subcellularLocation>
</comment>
<organism evidence="4 5">
    <name type="scientific">Mesorhizobium zhangyense</name>
    <dbReference type="NCBI Taxonomy" id="1776730"/>
    <lineage>
        <taxon>Bacteria</taxon>
        <taxon>Pseudomonadati</taxon>
        <taxon>Pseudomonadota</taxon>
        <taxon>Alphaproteobacteria</taxon>
        <taxon>Hyphomicrobiales</taxon>
        <taxon>Phyllobacteriaceae</taxon>
        <taxon>Mesorhizobium</taxon>
    </lineage>
</organism>
<feature type="transmembrane region" description="Helical" evidence="3">
    <location>
        <begin position="92"/>
        <end position="116"/>
    </location>
</feature>
<evidence type="ECO:0000256" key="3">
    <source>
        <dbReference type="SAM" id="Phobius"/>
    </source>
</evidence>
<protein>
    <recommendedName>
        <fullName evidence="2">Biotin transporter</fullName>
    </recommendedName>
</protein>
<feature type="transmembrane region" description="Helical" evidence="3">
    <location>
        <begin position="20"/>
        <end position="38"/>
    </location>
</feature>
<dbReference type="Proteomes" id="UP000481252">
    <property type="component" value="Unassembled WGS sequence"/>
</dbReference>
<evidence type="ECO:0000313" key="5">
    <source>
        <dbReference type="Proteomes" id="UP000481252"/>
    </source>
</evidence>